<dbReference type="EC" id="1.3.1.54" evidence="4"/>
<accession>A0A4R4FD06</accession>
<evidence type="ECO:0000313" key="5">
    <source>
        <dbReference type="Proteomes" id="UP000295710"/>
    </source>
</evidence>
<dbReference type="Proteomes" id="UP000295710">
    <property type="component" value="Unassembled WGS sequence"/>
</dbReference>
<dbReference type="GO" id="GO:0016994">
    <property type="term" value="F:precorrin-6A reductase activity"/>
    <property type="evidence" value="ECO:0007669"/>
    <property type="project" value="UniProtKB-EC"/>
</dbReference>
<proteinExistence type="predicted"/>
<organism evidence="4 5">
    <name type="scientific">Extibacter muris</name>
    <dbReference type="NCBI Taxonomy" id="1796622"/>
    <lineage>
        <taxon>Bacteria</taxon>
        <taxon>Bacillati</taxon>
        <taxon>Bacillota</taxon>
        <taxon>Clostridia</taxon>
        <taxon>Lachnospirales</taxon>
        <taxon>Lachnospiraceae</taxon>
        <taxon>Extibacter</taxon>
    </lineage>
</organism>
<dbReference type="GO" id="GO:0009236">
    <property type="term" value="P:cobalamin biosynthetic process"/>
    <property type="evidence" value="ECO:0007669"/>
    <property type="project" value="UniProtKB-UniPathway"/>
</dbReference>
<protein>
    <submittedName>
        <fullName evidence="4">Precorrin-6A reductase</fullName>
        <ecNumber evidence="4">1.3.1.54</ecNumber>
    </submittedName>
</protein>
<dbReference type="NCBIfam" id="TIGR00715">
    <property type="entry name" value="precor6x_red"/>
    <property type="match status" value="1"/>
</dbReference>
<dbReference type="AlphaFoldDB" id="A0A4R4FD06"/>
<dbReference type="PANTHER" id="PTHR36925">
    <property type="entry name" value="COBALT-PRECORRIN-6A REDUCTASE"/>
    <property type="match status" value="1"/>
</dbReference>
<name>A0A4R4FD06_9FIRM</name>
<dbReference type="EMBL" id="SMMX01000009">
    <property type="protein sequence ID" value="TDA21387.1"/>
    <property type="molecule type" value="Genomic_DNA"/>
</dbReference>
<evidence type="ECO:0000256" key="2">
    <source>
        <dbReference type="ARBA" id="ARBA00022573"/>
    </source>
</evidence>
<dbReference type="InterPro" id="IPR003723">
    <property type="entry name" value="Precorrin-6x_reduct"/>
</dbReference>
<dbReference type="Pfam" id="PF02571">
    <property type="entry name" value="CbiJ"/>
    <property type="match status" value="1"/>
</dbReference>
<dbReference type="RefSeq" id="WP_132278272.1">
    <property type="nucleotide sequence ID" value="NZ_JAOBST010000014.1"/>
</dbReference>
<comment type="pathway">
    <text evidence="1">Cofactor biosynthesis; adenosylcobalamin biosynthesis.</text>
</comment>
<dbReference type="PROSITE" id="PS51014">
    <property type="entry name" value="COBK_CBIJ"/>
    <property type="match status" value="1"/>
</dbReference>
<evidence type="ECO:0000256" key="3">
    <source>
        <dbReference type="ARBA" id="ARBA00023002"/>
    </source>
</evidence>
<evidence type="ECO:0000313" key="4">
    <source>
        <dbReference type="EMBL" id="TDA21387.1"/>
    </source>
</evidence>
<keyword evidence="2" id="KW-0169">Cobalamin biosynthesis</keyword>
<keyword evidence="5" id="KW-1185">Reference proteome</keyword>
<dbReference type="UniPathway" id="UPA00148"/>
<comment type="caution">
    <text evidence="4">The sequence shown here is derived from an EMBL/GenBank/DDBJ whole genome shotgun (WGS) entry which is preliminary data.</text>
</comment>
<sequence length="256" mass="28121">MSKRILLFAGTTEGRELAEFLRGQGISAYVSTATEYGRECVGEGGSITVCAGRMDEGDIRTFIETHAIALTIDATHPFAKAATENIRRACDACGTEYIRCLRARQQIEAEEDMVWVDSVEEAVDYLKGKEGNIFISTGSRDLKRYTEIPGYEDRCYARVLSTEEAVEESTGLGFRGRHLIAMQGPFSRELNVAMLQYAQAGYFVTKESGKAGGFEEKAEAARETGAVLVVIGRPFESGLNLEETKAYLIAYSAKLC</sequence>
<evidence type="ECO:0000256" key="1">
    <source>
        <dbReference type="ARBA" id="ARBA00004953"/>
    </source>
</evidence>
<reference evidence="4 5" key="1">
    <citation type="journal article" date="2016" name="Nat. Microbiol.">
        <title>The Mouse Intestinal Bacterial Collection (miBC) provides host-specific insight into cultured diversity and functional potential of the gut microbiota.</title>
        <authorList>
            <person name="Lagkouvardos I."/>
            <person name="Pukall R."/>
            <person name="Abt B."/>
            <person name="Foesel B.U."/>
            <person name="Meier-Kolthoff J.P."/>
            <person name="Kumar N."/>
            <person name="Bresciani A."/>
            <person name="Martinez I."/>
            <person name="Just S."/>
            <person name="Ziegler C."/>
            <person name="Brugiroux S."/>
            <person name="Garzetti D."/>
            <person name="Wenning M."/>
            <person name="Bui T.P."/>
            <person name="Wang J."/>
            <person name="Hugenholtz F."/>
            <person name="Plugge C.M."/>
            <person name="Peterson D.A."/>
            <person name="Hornef M.W."/>
            <person name="Baines J.F."/>
            <person name="Smidt H."/>
            <person name="Walter J."/>
            <person name="Kristiansen K."/>
            <person name="Nielsen H.B."/>
            <person name="Haller D."/>
            <person name="Overmann J."/>
            <person name="Stecher B."/>
            <person name="Clavel T."/>
        </authorList>
    </citation>
    <scope>NUCLEOTIDE SEQUENCE [LARGE SCALE GENOMIC DNA]</scope>
    <source>
        <strain evidence="4 5">DSM 28560</strain>
    </source>
</reference>
<dbReference type="PANTHER" id="PTHR36925:SF1">
    <property type="entry name" value="COBALT-PRECORRIN-6A REDUCTASE"/>
    <property type="match status" value="1"/>
</dbReference>
<gene>
    <name evidence="4" type="primary">cobK</name>
    <name evidence="4" type="ORF">E1963_12015</name>
</gene>
<keyword evidence="3 4" id="KW-0560">Oxidoreductase</keyword>